<evidence type="ECO:0000256" key="2">
    <source>
        <dbReference type="SAM" id="Phobius"/>
    </source>
</evidence>
<dbReference type="EMBL" id="JELW01000034">
    <property type="protein sequence ID" value="EXU97661.1"/>
    <property type="molecule type" value="Genomic_DNA"/>
</dbReference>
<dbReference type="InterPro" id="IPR002591">
    <property type="entry name" value="Phosphodiest/P_Trfase"/>
</dbReference>
<feature type="compositionally biased region" description="Basic and acidic residues" evidence="1">
    <location>
        <begin position="1"/>
        <end position="17"/>
    </location>
</feature>
<dbReference type="eggNOG" id="KOG2645">
    <property type="taxonomic scope" value="Eukaryota"/>
</dbReference>
<dbReference type="Gene3D" id="3.40.720.10">
    <property type="entry name" value="Alkaline Phosphatase, subunit A"/>
    <property type="match status" value="1"/>
</dbReference>
<sequence>MAPKRLDTSQPKGERGDGASLLSPIAYDDDAASLHSRSDQDTDSDDDQLQLRARNSRELRAADRIVLMEEEELDRLVTTSRREQERQRRGSGLSVPSALNIFARRGSSSQLSSPNASMENLVSEKRKARRSRRKQKRNRLIQDARHGEDGELMYEMEEGGMKDGSSTGDSTEREDSGEADRRRLNLVAQARDSRGRSWRRWVFWHSLIAIGFAILVLVAWKLSRNRRSALPKQHLVSNGTALFAPTTIILSLDGFRADFLQRGFTPRLNALVKEGISPQYMMPSFPSLTFPNHFTLATGLYPESHGIVANKFWDPDLNAEFHHTDPARSLDPKWWNGEPFWVTAEKQGIRAAVHMWPGSEAPIQDTFASIVDKYNGNEPLDSKVSRILGFLDMPGKENPAVDVKDTRPQLIAAYVPNVDTDGHKYGPNSTEIMSTIQSVDTMIDNLSKGLDARNLTNIVNVIVVSDHGMATTDTSRVLQLEDLVDTSKIEHIDGWPLYGLRPKDDKDTQQLYNGLKDKAKSNPNFDVYLRDVDMPQRYHFSKNHRIAPLWIVPKVGWAIVTKDEFVVNEAKEKGLVYHPRGLHGYDHQHPLMRAIFVARGPAFPHQGNSRVEPFQNLEVYNIVCDSLGMEPQPNNGTLRLPLKPVGTHDDTKPQETPEDPPPQESSAHPTELVPTRPTKPRPSSPAIGVDPPPPPSASASEPSSPAADAHQPTRPTKPKASSSLAIADDEPKRPTRPPKISSTGTQPAAQPTEGSGNRDDEQAADEDGSLGDKVKGWWGWITDTVGGIWDSITGSGSG</sequence>
<protein>
    <submittedName>
        <fullName evidence="3">Type I phosphodiesterase/nucleotide pyrophosphatase domain protein</fullName>
    </submittedName>
</protein>
<dbReference type="Gene3D" id="3.30.1360.180">
    <property type="match status" value="1"/>
</dbReference>
<feature type="region of interest" description="Disordered" evidence="1">
    <location>
        <begin position="1"/>
        <end position="55"/>
    </location>
</feature>
<feature type="transmembrane region" description="Helical" evidence="2">
    <location>
        <begin position="201"/>
        <end position="220"/>
    </location>
</feature>
<dbReference type="PANTHER" id="PTHR10151">
    <property type="entry name" value="ECTONUCLEOTIDE PYROPHOSPHATASE/PHOSPHODIESTERASE"/>
    <property type="match status" value="1"/>
</dbReference>
<feature type="region of interest" description="Disordered" evidence="1">
    <location>
        <begin position="631"/>
        <end position="775"/>
    </location>
</feature>
<dbReference type="Proteomes" id="UP000030151">
    <property type="component" value="Unassembled WGS sequence"/>
</dbReference>
<evidence type="ECO:0000313" key="4">
    <source>
        <dbReference type="Proteomes" id="UP000030151"/>
    </source>
</evidence>
<keyword evidence="2" id="KW-0812">Transmembrane</keyword>
<evidence type="ECO:0000313" key="3">
    <source>
        <dbReference type="EMBL" id="EXU97661.1"/>
    </source>
</evidence>
<feature type="compositionally biased region" description="Basic residues" evidence="1">
    <location>
        <begin position="126"/>
        <end position="139"/>
    </location>
</feature>
<keyword evidence="2" id="KW-0472">Membrane</keyword>
<organism evidence="3 4">
    <name type="scientific">Metarhizium robertsii</name>
    <dbReference type="NCBI Taxonomy" id="568076"/>
    <lineage>
        <taxon>Eukaryota</taxon>
        <taxon>Fungi</taxon>
        <taxon>Dikarya</taxon>
        <taxon>Ascomycota</taxon>
        <taxon>Pezizomycotina</taxon>
        <taxon>Sordariomycetes</taxon>
        <taxon>Hypocreomycetidae</taxon>
        <taxon>Hypocreales</taxon>
        <taxon>Clavicipitaceae</taxon>
        <taxon>Metarhizium</taxon>
    </lineage>
</organism>
<dbReference type="Pfam" id="PF01663">
    <property type="entry name" value="Phosphodiest"/>
    <property type="match status" value="1"/>
</dbReference>
<comment type="caution">
    <text evidence="3">The sequence shown here is derived from an EMBL/GenBank/DDBJ whole genome shotgun (WGS) entry which is preliminary data.</text>
</comment>
<dbReference type="GO" id="GO:0047429">
    <property type="term" value="F:nucleoside triphosphate diphosphatase activity"/>
    <property type="evidence" value="ECO:0007669"/>
    <property type="project" value="TreeGrafter"/>
</dbReference>
<name>A0A0A1UPU7_9HYPO</name>
<reference evidence="3 4" key="1">
    <citation type="submission" date="2014-02" db="EMBL/GenBank/DDBJ databases">
        <title>The genome sequence of the entomopathogenic fungus Metarhizium robertsii ARSEF 2575.</title>
        <authorList>
            <person name="Giuliano Garisto Donzelli B."/>
            <person name="Roe B.A."/>
            <person name="Macmil S.L."/>
            <person name="Krasnoff S.B."/>
            <person name="Gibson D.M."/>
        </authorList>
    </citation>
    <scope>NUCLEOTIDE SEQUENCE [LARGE SCALE GENOMIC DNA]</scope>
    <source>
        <strain evidence="3 4">ARSEF 2575</strain>
    </source>
</reference>
<feature type="compositionally biased region" description="Basic and acidic residues" evidence="1">
    <location>
        <begin position="170"/>
        <end position="181"/>
    </location>
</feature>
<feature type="compositionally biased region" description="Polar residues" evidence="1">
    <location>
        <begin position="740"/>
        <end position="755"/>
    </location>
</feature>
<accession>A0A0A1UPU7</accession>
<dbReference type="FunFam" id="3.30.1360.180:FF:000003">
    <property type="entry name" value="Type I phosphodiesterase/nucleotide pyrophosphatase family protein"/>
    <property type="match status" value="1"/>
</dbReference>
<feature type="compositionally biased region" description="Polar residues" evidence="1">
    <location>
        <begin position="106"/>
        <end position="120"/>
    </location>
</feature>
<feature type="region of interest" description="Disordered" evidence="1">
    <location>
        <begin position="105"/>
        <end position="181"/>
    </location>
</feature>
<dbReference type="OrthoDB" id="415411at2759"/>
<feature type="compositionally biased region" description="Basic and acidic residues" evidence="1">
    <location>
        <begin position="646"/>
        <end position="655"/>
    </location>
</feature>
<keyword evidence="2" id="KW-1133">Transmembrane helix</keyword>
<dbReference type="GO" id="GO:0017111">
    <property type="term" value="F:ribonucleoside triphosphate phosphatase activity"/>
    <property type="evidence" value="ECO:0007669"/>
    <property type="project" value="TreeGrafter"/>
</dbReference>
<dbReference type="InterPro" id="IPR017850">
    <property type="entry name" value="Alkaline_phosphatase_core_sf"/>
</dbReference>
<dbReference type="PANTHER" id="PTHR10151:SF120">
    <property type="entry name" value="BIS(5'-ADENOSYL)-TRIPHOSPHATASE"/>
    <property type="match status" value="1"/>
</dbReference>
<dbReference type="HOGENOM" id="CLU_017594_4_0_1"/>
<gene>
    <name evidence="3" type="ORF">X797_009217</name>
</gene>
<proteinExistence type="predicted"/>
<dbReference type="AlphaFoldDB" id="A0A0A1UPU7"/>
<feature type="compositionally biased region" description="Basic and acidic residues" evidence="1">
    <location>
        <begin position="140"/>
        <end position="149"/>
    </location>
</feature>
<dbReference type="SUPFAM" id="SSF53649">
    <property type="entry name" value="Alkaline phosphatase-like"/>
    <property type="match status" value="1"/>
</dbReference>
<dbReference type="GO" id="GO:0009141">
    <property type="term" value="P:nucleoside triphosphate metabolic process"/>
    <property type="evidence" value="ECO:0007669"/>
    <property type="project" value="TreeGrafter"/>
</dbReference>
<evidence type="ECO:0000256" key="1">
    <source>
        <dbReference type="SAM" id="MobiDB-lite"/>
    </source>
</evidence>
<feature type="compositionally biased region" description="Low complexity" evidence="1">
    <location>
        <begin position="697"/>
        <end position="709"/>
    </location>
</feature>
<dbReference type="CDD" id="cd16018">
    <property type="entry name" value="Enpp"/>
    <property type="match status" value="1"/>
</dbReference>